<gene>
    <name evidence="2" type="ORF">V0R62_14495</name>
</gene>
<name>A0ABU7HC72_9PSED</name>
<proteinExistence type="predicted"/>
<dbReference type="Gene3D" id="2.60.40.3940">
    <property type="match status" value="1"/>
</dbReference>
<dbReference type="EMBL" id="JAZDCT010000017">
    <property type="protein sequence ID" value="MEE1888869.1"/>
    <property type="molecule type" value="Genomic_DNA"/>
</dbReference>
<feature type="domain" description="Putative tail fiber protein gp53-like C-terminal" evidence="1">
    <location>
        <begin position="606"/>
        <end position="681"/>
    </location>
</feature>
<evidence type="ECO:0000259" key="1">
    <source>
        <dbReference type="Pfam" id="PF21882"/>
    </source>
</evidence>
<accession>A0ABU7HC72</accession>
<dbReference type="InterPro" id="IPR054075">
    <property type="entry name" value="Gp53-like_C"/>
</dbReference>
<protein>
    <recommendedName>
        <fullName evidence="1">Putative tail fiber protein gp53-like C-terminal domain-containing protein</fullName>
    </recommendedName>
</protein>
<dbReference type="Pfam" id="PF21882">
    <property type="entry name" value="Gp53-like_C"/>
    <property type="match status" value="1"/>
</dbReference>
<dbReference type="RefSeq" id="WP_330104216.1">
    <property type="nucleotide sequence ID" value="NZ_JAZDCT010000017.1"/>
</dbReference>
<comment type="caution">
    <text evidence="2">The sequence shown here is derived from an EMBL/GenBank/DDBJ whole genome shotgun (WGS) entry which is preliminary data.</text>
</comment>
<evidence type="ECO:0000313" key="3">
    <source>
        <dbReference type="Proteomes" id="UP001354227"/>
    </source>
</evidence>
<evidence type="ECO:0000313" key="2">
    <source>
        <dbReference type="EMBL" id="MEE1888869.1"/>
    </source>
</evidence>
<reference evidence="2" key="1">
    <citation type="submission" date="2024-01" db="EMBL/GenBank/DDBJ databases">
        <title>Unpublished Manusciprt.</title>
        <authorList>
            <person name="Duman M."/>
            <person name="Valdes E.G."/>
            <person name="Ajmi N."/>
            <person name="Altun S."/>
            <person name="Saticioglu I.B."/>
        </authorList>
    </citation>
    <scope>NUCLEOTIDE SEQUENCE</scope>
    <source>
        <strain evidence="2">137P</strain>
    </source>
</reference>
<organism evidence="2 3">
    <name type="scientific">Pseudomonas carassii</name>
    <dbReference type="NCBI Taxonomy" id="3115855"/>
    <lineage>
        <taxon>Bacteria</taxon>
        <taxon>Pseudomonadati</taxon>
        <taxon>Pseudomonadota</taxon>
        <taxon>Gammaproteobacteria</taxon>
        <taxon>Pseudomonadales</taxon>
        <taxon>Pseudomonadaceae</taxon>
        <taxon>Pseudomonas</taxon>
    </lineage>
</organism>
<dbReference type="Proteomes" id="UP001354227">
    <property type="component" value="Unassembled WGS sequence"/>
</dbReference>
<sequence>MDYPKRIPNVGLVGGKFVDENVSTGLPGSLIPSAWGNAVTDELLAVIKAAGLAPSEDNNAQLLQAIQGLAASDIKRAVRVATTGPIALSGLQTIDGVALADGDRVLVKNQANAAQNWIYTASANAWARSLDANENAECTPGHLIIVQAGTAYAGTMWQLTNTLPPQVGTTPLTFAILYGKTGVAAGDYRKVSVDALGRVTAGANPTTLAGYGIVDAAPLDSPVLTGTPTAPTPAPLDVSQKHATTAFVYAALHGLAGVDVAGAGEFVLTDDQAGKGMIYLTGALTGDRTIILPRGVRRYTIRNATSYPFKLTVKMSIGAGVVITQGRISSVFTDNANTFLAQTDFAGAALTDTPTAPTAAVGTNTDQIATTKHLRDTLGAHGLGVSKVLKGDIDALGAPSGFYSFSAGTTGFAEYSSLIKLPYVDDRFSAQIGLVLSGAEPKLAFRTCYQPNEWGPTRYAWHDGNFNPATKSDRATTYSKLEADAAVRNTLNAYGLGATNTGSVSAANQLPTLSSGHYYYPAELSPYGAYAFVQRTTYAGNRGFEVANIPYTDRFMGRSSNADGSWRAPVELATVPALQAGVEGILAGLSINKAPNGYIKFPASMGGLILQWGNVAPVPAAGTTITFPMAFPNTVFGVYPSIITPTTDDYEIMVSNVGLQNFVLRSHAVQIPNAYWFAIGC</sequence>
<keyword evidence="3" id="KW-1185">Reference proteome</keyword>